<dbReference type="GO" id="GO:0005829">
    <property type="term" value="C:cytosol"/>
    <property type="evidence" value="ECO:0007669"/>
    <property type="project" value="TreeGrafter"/>
</dbReference>
<dbReference type="AlphaFoldDB" id="A0A0N4UK03"/>
<dbReference type="GO" id="GO:0005634">
    <property type="term" value="C:nucleus"/>
    <property type="evidence" value="ECO:0007669"/>
    <property type="project" value="TreeGrafter"/>
</dbReference>
<sequence>MISALKKKFATFEGSQPDLSKRNNISGSGQMPEGVVTISPDLQKKYAKGVQYNMKIVIRGDRSVGKTSLWRRLQGLSFLENYIPTEQIQAATIHWNYRNTNDIVKVDVWDVVDQSNKKRIKSEGLKLSNADVKFEDITCDARYVNVYSGAHGVILMFDITKSWTWDYVVKELDNVPSSIPVLLLGNRRDLGDHQQISEDLCQSFVENHCR</sequence>
<evidence type="ECO:0000313" key="2">
    <source>
        <dbReference type="Proteomes" id="UP000038040"/>
    </source>
</evidence>
<dbReference type="SMART" id="SM00175">
    <property type="entry name" value="RAB"/>
    <property type="match status" value="1"/>
</dbReference>
<name>A0A0N4UK03_DRAME</name>
<organism evidence="2 4">
    <name type="scientific">Dracunculus medinensis</name>
    <name type="common">Guinea worm</name>
    <dbReference type="NCBI Taxonomy" id="318479"/>
    <lineage>
        <taxon>Eukaryota</taxon>
        <taxon>Metazoa</taxon>
        <taxon>Ecdysozoa</taxon>
        <taxon>Nematoda</taxon>
        <taxon>Chromadorea</taxon>
        <taxon>Rhabditida</taxon>
        <taxon>Spirurina</taxon>
        <taxon>Dracunculoidea</taxon>
        <taxon>Dracunculidae</taxon>
        <taxon>Dracunculus</taxon>
    </lineage>
</organism>
<dbReference type="WBParaSite" id="DME_0000802101-mRNA-1">
    <property type="protein sequence ID" value="DME_0000802101-mRNA-1"/>
    <property type="gene ID" value="DME_0000802101"/>
</dbReference>
<keyword evidence="3" id="KW-1185">Reference proteome</keyword>
<dbReference type="STRING" id="318479.A0A0N4UK03"/>
<reference evidence="1 3" key="2">
    <citation type="submission" date="2018-11" db="EMBL/GenBank/DDBJ databases">
        <authorList>
            <consortium name="Pathogen Informatics"/>
        </authorList>
    </citation>
    <scope>NUCLEOTIDE SEQUENCE [LARGE SCALE GENOMIC DNA]</scope>
</reference>
<dbReference type="PANTHER" id="PTHR14932:SF1">
    <property type="entry name" value="RAB-LIKE PROTEIN 6"/>
    <property type="match status" value="1"/>
</dbReference>
<dbReference type="PRINTS" id="PR00449">
    <property type="entry name" value="RASTRNSFRMNG"/>
</dbReference>
<dbReference type="PANTHER" id="PTHR14932">
    <property type="entry name" value="RAS GTPASE-RELATED"/>
    <property type="match status" value="1"/>
</dbReference>
<protein>
    <submittedName>
        <fullName evidence="4">Ras-related protein Rab-32</fullName>
    </submittedName>
</protein>
<dbReference type="InterPro" id="IPR027417">
    <property type="entry name" value="P-loop_NTPase"/>
</dbReference>
<dbReference type="PROSITE" id="PS51419">
    <property type="entry name" value="RAB"/>
    <property type="match status" value="1"/>
</dbReference>
<accession>A0A0N4UK03</accession>
<reference evidence="4" key="1">
    <citation type="submission" date="2017-02" db="UniProtKB">
        <authorList>
            <consortium name="WormBaseParasite"/>
        </authorList>
    </citation>
    <scope>IDENTIFICATION</scope>
</reference>
<dbReference type="Gene3D" id="3.40.50.300">
    <property type="entry name" value="P-loop containing nucleotide triphosphate hydrolases"/>
    <property type="match status" value="1"/>
</dbReference>
<evidence type="ECO:0000313" key="1">
    <source>
        <dbReference type="EMBL" id="VDN52173.1"/>
    </source>
</evidence>
<dbReference type="Pfam" id="PF00071">
    <property type="entry name" value="Ras"/>
    <property type="match status" value="1"/>
</dbReference>
<evidence type="ECO:0000313" key="4">
    <source>
        <dbReference type="WBParaSite" id="DME_0000802101-mRNA-1"/>
    </source>
</evidence>
<dbReference type="OrthoDB" id="207081at2759"/>
<dbReference type="SUPFAM" id="SSF52540">
    <property type="entry name" value="P-loop containing nucleoside triphosphate hydrolases"/>
    <property type="match status" value="1"/>
</dbReference>
<dbReference type="InterPro" id="IPR001806">
    <property type="entry name" value="Small_GTPase"/>
</dbReference>
<dbReference type="Pfam" id="PF08477">
    <property type="entry name" value="Roc"/>
    <property type="match status" value="1"/>
</dbReference>
<dbReference type="GO" id="GO:0003924">
    <property type="term" value="F:GTPase activity"/>
    <property type="evidence" value="ECO:0007669"/>
    <property type="project" value="InterPro"/>
</dbReference>
<dbReference type="GO" id="GO:0005525">
    <property type="term" value="F:GTP binding"/>
    <property type="evidence" value="ECO:0007669"/>
    <property type="project" value="InterPro"/>
</dbReference>
<dbReference type="Proteomes" id="UP000274756">
    <property type="component" value="Unassembled WGS sequence"/>
</dbReference>
<dbReference type="Proteomes" id="UP000038040">
    <property type="component" value="Unplaced"/>
</dbReference>
<dbReference type="InterPro" id="IPR040385">
    <property type="entry name" value="RABL6"/>
</dbReference>
<dbReference type="EMBL" id="UYYG01000047">
    <property type="protein sequence ID" value="VDN52173.1"/>
    <property type="molecule type" value="Genomic_DNA"/>
</dbReference>
<evidence type="ECO:0000313" key="3">
    <source>
        <dbReference type="Proteomes" id="UP000274756"/>
    </source>
</evidence>
<gene>
    <name evidence="1" type="ORF">DME_LOCUS2146</name>
</gene>
<proteinExistence type="predicted"/>